<organism evidence="1">
    <name type="scientific">Singulisphaera sp. Ch08</name>
    <dbReference type="NCBI Taxonomy" id="3120278"/>
    <lineage>
        <taxon>Bacteria</taxon>
        <taxon>Pseudomonadati</taxon>
        <taxon>Planctomycetota</taxon>
        <taxon>Planctomycetia</taxon>
        <taxon>Isosphaerales</taxon>
        <taxon>Isosphaeraceae</taxon>
        <taxon>Singulisphaera</taxon>
    </lineage>
</organism>
<dbReference type="AlphaFoldDB" id="A0AAU7CA65"/>
<evidence type="ECO:0000313" key="1">
    <source>
        <dbReference type="EMBL" id="XBH02010.1"/>
    </source>
</evidence>
<accession>A0AAU7CA65</accession>
<dbReference type="EMBL" id="CP155447">
    <property type="protein sequence ID" value="XBH02010.1"/>
    <property type="molecule type" value="Genomic_DNA"/>
</dbReference>
<gene>
    <name evidence="1" type="ORF">V5E97_27245</name>
</gene>
<sequence>MPAAFLNRTPLLVDILRAELPARHFRLSMGIQTFDINQLR</sequence>
<name>A0AAU7CA65_9BACT</name>
<reference evidence="1" key="1">
    <citation type="submission" date="2024-05" db="EMBL/GenBank/DDBJ databases">
        <title>Planctomycetes of the genus Singulisphaera possess chitinolytic capabilities.</title>
        <authorList>
            <person name="Ivanova A."/>
        </authorList>
    </citation>
    <scope>NUCLEOTIDE SEQUENCE</scope>
    <source>
        <strain evidence="1">Ch08T</strain>
    </source>
</reference>
<dbReference type="RefSeq" id="WP_406694754.1">
    <property type="nucleotide sequence ID" value="NZ_CP155447.1"/>
</dbReference>
<protein>
    <submittedName>
        <fullName evidence="1">Uncharacterized protein</fullName>
    </submittedName>
</protein>
<proteinExistence type="predicted"/>